<dbReference type="Pfam" id="PF20240">
    <property type="entry name" value="DUF6597"/>
    <property type="match status" value="1"/>
</dbReference>
<dbReference type="InterPro" id="IPR046532">
    <property type="entry name" value="DUF6597"/>
</dbReference>
<dbReference type="RefSeq" id="WP_194112626.1">
    <property type="nucleotide sequence ID" value="NZ_JADFFL010000006.1"/>
</dbReference>
<dbReference type="EMBL" id="JADFFL010000006">
    <property type="protein sequence ID" value="MBE9663393.1"/>
    <property type="molecule type" value="Genomic_DNA"/>
</dbReference>
<dbReference type="InterPro" id="IPR018060">
    <property type="entry name" value="HTH_AraC"/>
</dbReference>
<evidence type="ECO:0000256" key="1">
    <source>
        <dbReference type="ARBA" id="ARBA00023015"/>
    </source>
</evidence>
<name>A0A929PX11_9SPHI</name>
<dbReference type="GO" id="GO:0003700">
    <property type="term" value="F:DNA-binding transcription factor activity"/>
    <property type="evidence" value="ECO:0007669"/>
    <property type="project" value="InterPro"/>
</dbReference>
<evidence type="ECO:0000259" key="4">
    <source>
        <dbReference type="PROSITE" id="PS01124"/>
    </source>
</evidence>
<reference evidence="5" key="1">
    <citation type="submission" date="2020-10" db="EMBL/GenBank/DDBJ databases">
        <title>Mucilaginibacter mali sp. nov., isolated from rhizosphere soil of apple orchard.</title>
        <authorList>
            <person name="Lee J.-S."/>
            <person name="Kim H.S."/>
            <person name="Kim J.-S."/>
        </authorList>
    </citation>
    <scope>NUCLEOTIDE SEQUENCE</scope>
    <source>
        <strain evidence="5">KCTC 22746</strain>
    </source>
</reference>
<keyword evidence="3" id="KW-0804">Transcription</keyword>
<keyword evidence="2" id="KW-0238">DNA-binding</keyword>
<evidence type="ECO:0000256" key="2">
    <source>
        <dbReference type="ARBA" id="ARBA00023125"/>
    </source>
</evidence>
<dbReference type="Pfam" id="PF12833">
    <property type="entry name" value="HTH_18"/>
    <property type="match status" value="1"/>
</dbReference>
<comment type="caution">
    <text evidence="5">The sequence shown here is derived from an EMBL/GenBank/DDBJ whole genome shotgun (WGS) entry which is preliminary data.</text>
</comment>
<dbReference type="Proteomes" id="UP000622475">
    <property type="component" value="Unassembled WGS sequence"/>
</dbReference>
<keyword evidence="1" id="KW-0805">Transcription regulation</keyword>
<proteinExistence type="predicted"/>
<feature type="domain" description="HTH araC/xylS-type" evidence="4">
    <location>
        <begin position="157"/>
        <end position="252"/>
    </location>
</feature>
<dbReference type="GO" id="GO:0043565">
    <property type="term" value="F:sequence-specific DNA binding"/>
    <property type="evidence" value="ECO:0007669"/>
    <property type="project" value="InterPro"/>
</dbReference>
<dbReference type="InterPro" id="IPR050204">
    <property type="entry name" value="AraC_XylS_family_regulators"/>
</dbReference>
<evidence type="ECO:0000313" key="5">
    <source>
        <dbReference type="EMBL" id="MBE9663393.1"/>
    </source>
</evidence>
<dbReference type="AlphaFoldDB" id="A0A929PX11"/>
<evidence type="ECO:0000313" key="6">
    <source>
        <dbReference type="Proteomes" id="UP000622475"/>
    </source>
</evidence>
<dbReference type="PANTHER" id="PTHR46796:SF13">
    <property type="entry name" value="HTH-TYPE TRANSCRIPTIONAL ACTIVATOR RHAS"/>
    <property type="match status" value="1"/>
</dbReference>
<dbReference type="PROSITE" id="PS01124">
    <property type="entry name" value="HTH_ARAC_FAMILY_2"/>
    <property type="match status" value="1"/>
</dbReference>
<accession>A0A929PX11</accession>
<protein>
    <submittedName>
        <fullName evidence="5">Helix-turn-helix transcriptional regulator</fullName>
    </submittedName>
</protein>
<keyword evidence="6" id="KW-1185">Reference proteome</keyword>
<gene>
    <name evidence="5" type="ORF">IRJ16_16010</name>
</gene>
<organism evidence="5 6">
    <name type="scientific">Mucilaginibacter myungsuensis</name>
    <dbReference type="NCBI Taxonomy" id="649104"/>
    <lineage>
        <taxon>Bacteria</taxon>
        <taxon>Pseudomonadati</taxon>
        <taxon>Bacteroidota</taxon>
        <taxon>Sphingobacteriia</taxon>
        <taxon>Sphingobacteriales</taxon>
        <taxon>Sphingobacteriaceae</taxon>
        <taxon>Mucilaginibacter</taxon>
    </lineage>
</organism>
<dbReference type="PANTHER" id="PTHR46796">
    <property type="entry name" value="HTH-TYPE TRANSCRIPTIONAL ACTIVATOR RHAS-RELATED"/>
    <property type="match status" value="1"/>
</dbReference>
<dbReference type="SMART" id="SM00342">
    <property type="entry name" value="HTH_ARAC"/>
    <property type="match status" value="1"/>
</dbReference>
<sequence>MKFDIHSPCAQLQPYIKHLAISENETETSYRIIPDTALVLGFQYRGSLAYLEQNKQIALAATGVTGLLDTARTFQNSASIGSVLVVFKECRAASFLRTPLHEIFGESLSLEHFFHPDDFIALQERLALADGDRARIDLVETFLIAHLHEQKIDLLVNGALTYINQSKGTIRIKDLAALLNTSASPLEKRFRQLVGASPKKFASIVRARSVIAAIERGDDDQTDHLSAFYDQAHFIKEFKKFTSFTPEQYMKSLR</sequence>
<dbReference type="Gene3D" id="1.10.10.60">
    <property type="entry name" value="Homeodomain-like"/>
    <property type="match status" value="1"/>
</dbReference>
<evidence type="ECO:0000256" key="3">
    <source>
        <dbReference type="ARBA" id="ARBA00023163"/>
    </source>
</evidence>